<keyword evidence="1" id="KW-1133">Transmembrane helix</keyword>
<dbReference type="Proteomes" id="UP000002358">
    <property type="component" value="Chromosome 2"/>
</dbReference>
<dbReference type="InParanoid" id="A0A7M7H2Q9"/>
<name>A0A7M7H2Q9_NASVI</name>
<feature type="transmembrane region" description="Helical" evidence="1">
    <location>
        <begin position="12"/>
        <end position="32"/>
    </location>
</feature>
<gene>
    <name evidence="2" type="primary">100122245</name>
</gene>
<evidence type="ECO:0000313" key="2">
    <source>
        <dbReference type="EnsemblMetazoa" id="XP_008204989"/>
    </source>
</evidence>
<keyword evidence="1" id="KW-0472">Membrane</keyword>
<keyword evidence="3" id="KW-1185">Reference proteome</keyword>
<reference evidence="2" key="1">
    <citation type="submission" date="2021-01" db="UniProtKB">
        <authorList>
            <consortium name="EnsemblMetazoa"/>
        </authorList>
    </citation>
    <scope>IDENTIFICATION</scope>
</reference>
<evidence type="ECO:0000313" key="3">
    <source>
        <dbReference type="Proteomes" id="UP000002358"/>
    </source>
</evidence>
<dbReference type="KEGG" id="nvi:100122245"/>
<keyword evidence="1" id="KW-0812">Transmembrane</keyword>
<dbReference type="OMA" id="HDWRYTV"/>
<sequence>MTLNPMKWKARTLAYSGLGLFGFYFLFVYKWTHHFLYEATVKNSKPEHVWEFVADFSNMIKLNPTLEEFNIIAESGNYEHWKYSVQYTEHLSHLPMIKNTAHGHFSVKPRTEGYVIESNHRTCFFLGISCLESNSEFIFEPKGQDTKCIEKIDYECPLVFSSICRREVMYQRQEIMKNLQTYFDKRNK</sequence>
<dbReference type="EnsemblMetazoa" id="XM_008206767">
    <property type="protein sequence ID" value="XP_008204989"/>
    <property type="gene ID" value="LOC100122245"/>
</dbReference>
<dbReference type="OrthoDB" id="6578546at2759"/>
<dbReference type="AlphaFoldDB" id="A0A7M7H2Q9"/>
<protein>
    <submittedName>
        <fullName evidence="2">Uncharacterized protein</fullName>
    </submittedName>
</protein>
<evidence type="ECO:0000256" key="1">
    <source>
        <dbReference type="SAM" id="Phobius"/>
    </source>
</evidence>
<organism evidence="2 3">
    <name type="scientific">Nasonia vitripennis</name>
    <name type="common">Parasitic wasp</name>
    <dbReference type="NCBI Taxonomy" id="7425"/>
    <lineage>
        <taxon>Eukaryota</taxon>
        <taxon>Metazoa</taxon>
        <taxon>Ecdysozoa</taxon>
        <taxon>Arthropoda</taxon>
        <taxon>Hexapoda</taxon>
        <taxon>Insecta</taxon>
        <taxon>Pterygota</taxon>
        <taxon>Neoptera</taxon>
        <taxon>Endopterygota</taxon>
        <taxon>Hymenoptera</taxon>
        <taxon>Apocrita</taxon>
        <taxon>Proctotrupomorpha</taxon>
        <taxon>Chalcidoidea</taxon>
        <taxon>Pteromalidae</taxon>
        <taxon>Pteromalinae</taxon>
        <taxon>Nasonia</taxon>
    </lineage>
</organism>
<proteinExistence type="predicted"/>
<dbReference type="SUPFAM" id="SSF55961">
    <property type="entry name" value="Bet v1-like"/>
    <property type="match status" value="1"/>
</dbReference>
<accession>A0A7M7H2Q9</accession>